<evidence type="ECO:0000259" key="1">
    <source>
        <dbReference type="Pfam" id="PF01636"/>
    </source>
</evidence>
<evidence type="ECO:0000313" key="3">
    <source>
        <dbReference type="Proteomes" id="UP000031967"/>
    </source>
</evidence>
<dbReference type="SUPFAM" id="SSF56112">
    <property type="entry name" value="Protein kinase-like (PK-like)"/>
    <property type="match status" value="1"/>
</dbReference>
<organism evidence="2 3">
    <name type="scientific">Gordoniibacillus kamchatkensis</name>
    <dbReference type="NCBI Taxonomy" id="1590651"/>
    <lineage>
        <taxon>Bacteria</taxon>
        <taxon>Bacillati</taxon>
        <taxon>Bacillota</taxon>
        <taxon>Bacilli</taxon>
        <taxon>Bacillales</taxon>
        <taxon>Paenibacillaceae</taxon>
        <taxon>Gordoniibacillus</taxon>
    </lineage>
</organism>
<dbReference type="InterPro" id="IPR047175">
    <property type="entry name" value="CotS-like"/>
</dbReference>
<dbReference type="Pfam" id="PF01636">
    <property type="entry name" value="APH"/>
    <property type="match status" value="1"/>
</dbReference>
<accession>A0ABR5AIR5</accession>
<dbReference type="Proteomes" id="UP000031967">
    <property type="component" value="Unassembled WGS sequence"/>
</dbReference>
<gene>
    <name evidence="2" type="ORF">SD70_09940</name>
</gene>
<dbReference type="Gene3D" id="3.30.200.20">
    <property type="entry name" value="Phosphorylase Kinase, domain 1"/>
    <property type="match status" value="1"/>
</dbReference>
<name>A0ABR5AIR5_9BACL</name>
<dbReference type="Gene3D" id="3.90.1200.10">
    <property type="match status" value="1"/>
</dbReference>
<protein>
    <recommendedName>
        <fullName evidence="1">Aminoglycoside phosphotransferase domain-containing protein</fullName>
    </recommendedName>
</protein>
<dbReference type="RefSeq" id="WP_041047422.1">
    <property type="nucleotide sequence ID" value="NZ_JXAK01000014.1"/>
</dbReference>
<dbReference type="PANTHER" id="PTHR39179:SF3">
    <property type="entry name" value="COTS-RELATED PROTEIN"/>
    <property type="match status" value="1"/>
</dbReference>
<feature type="domain" description="Aminoglycoside phosphotransferase" evidence="1">
    <location>
        <begin position="27"/>
        <end position="266"/>
    </location>
</feature>
<proteinExistence type="predicted"/>
<dbReference type="InterPro" id="IPR002575">
    <property type="entry name" value="Aminoglycoside_PTrfase"/>
</dbReference>
<comment type="caution">
    <text evidence="2">The sequence shown here is derived from an EMBL/GenBank/DDBJ whole genome shotgun (WGS) entry which is preliminary data.</text>
</comment>
<dbReference type="EMBL" id="JXAK01000014">
    <property type="protein sequence ID" value="KIL40950.1"/>
    <property type="molecule type" value="Genomic_DNA"/>
</dbReference>
<sequence>MNSRQLTRLARQFGVRAKRIIQVKSGVYHLVTPAGSHYCLKKMRYAPSRLRWMDRVLRRLRKRGFPAIAWRNPRGAAGHPLFALPTPRSSPFILTPWIVGKQPSPASKADLKACAQALATFHIAGRKAASPAAGAYCVLGKWPSKLRSHEAFLQRQIRRARQNRLAMPLNKVLQKYGPELLDRAERAMGLLKGSDYKSLCRKAAANGTLCHGDSGPKNFVITSQGVYLIDFETLRIDLPVYDLYRMIRLSCKNKGWQFDTARAILDGYESVSKLRRADYDMLKAWLLFPHKAVKLLRHCSRLGEAGQRRIAQTLRSVIADERKLAPLLDKLDSYAKKDR</sequence>
<dbReference type="PANTHER" id="PTHR39179">
    <property type="entry name" value="SPORE COAT PROTEIN I"/>
    <property type="match status" value="1"/>
</dbReference>
<reference evidence="2 3" key="1">
    <citation type="submission" date="2014-12" db="EMBL/GenBank/DDBJ databases">
        <title>Draft genome sequence of Paenibacillus kamchatkensis strain B-2647.</title>
        <authorList>
            <person name="Karlyshev A.V."/>
            <person name="Kudryashova E.B."/>
        </authorList>
    </citation>
    <scope>NUCLEOTIDE SEQUENCE [LARGE SCALE GENOMIC DNA]</scope>
    <source>
        <strain evidence="2 3">VKM B-2647</strain>
    </source>
</reference>
<keyword evidence="3" id="KW-1185">Reference proteome</keyword>
<dbReference type="InterPro" id="IPR011009">
    <property type="entry name" value="Kinase-like_dom_sf"/>
</dbReference>
<evidence type="ECO:0000313" key="2">
    <source>
        <dbReference type="EMBL" id="KIL40950.1"/>
    </source>
</evidence>